<evidence type="ECO:0000313" key="1">
    <source>
        <dbReference type="EMBL" id="KKJ77100.1"/>
    </source>
</evidence>
<dbReference type="AlphaFoldDB" id="A0A0M2RAT1"/>
<name>A0A0M2RAT1_9PROT</name>
<sequence>MKKTLSYVTISLLLTGCAASGYDSLRSTYYSLAYTKGDALLAANGQAIKVNVVSKDGKEALEKNVSTGLNKYGPKWLDAKYAPASAIQNKSPYQMKWAFNVPESGNAISICREDYDSNPENFAINNTSVVLAAFCVDNRTLTSLRARVYSAPDTEEFSKTIGLIGRKLLTTTNPERFDDCTNFDDCT</sequence>
<evidence type="ECO:0008006" key="3">
    <source>
        <dbReference type="Google" id="ProtNLM"/>
    </source>
</evidence>
<evidence type="ECO:0000313" key="2">
    <source>
        <dbReference type="Proteomes" id="UP000034491"/>
    </source>
</evidence>
<dbReference type="RefSeq" id="WP_046505623.1">
    <property type="nucleotide sequence ID" value="NZ_LANI01000005.1"/>
</dbReference>
<dbReference type="PROSITE" id="PS51257">
    <property type="entry name" value="PROKAR_LIPOPROTEIN"/>
    <property type="match status" value="1"/>
</dbReference>
<organism evidence="1 2">
    <name type="scientific">Kiloniella litopenaei</name>
    <dbReference type="NCBI Taxonomy" id="1549748"/>
    <lineage>
        <taxon>Bacteria</taxon>
        <taxon>Pseudomonadati</taxon>
        <taxon>Pseudomonadota</taxon>
        <taxon>Alphaproteobacteria</taxon>
        <taxon>Rhodospirillales</taxon>
        <taxon>Kiloniellaceae</taxon>
        <taxon>Kiloniella</taxon>
    </lineage>
</organism>
<reference evidence="1 2" key="1">
    <citation type="submission" date="2015-03" db="EMBL/GenBank/DDBJ databases">
        <title>Genome sequence of Kiloniella sp. P1-1, isolated from the gut microflora of Pacific white shrimp, Penaeus vannamei.</title>
        <authorList>
            <person name="Shao Z."/>
            <person name="Wang L."/>
            <person name="Li X."/>
        </authorList>
    </citation>
    <scope>NUCLEOTIDE SEQUENCE [LARGE SCALE GENOMIC DNA]</scope>
    <source>
        <strain evidence="1 2">P1-1</strain>
    </source>
</reference>
<comment type="caution">
    <text evidence="1">The sequence shown here is derived from an EMBL/GenBank/DDBJ whole genome shotgun (WGS) entry which is preliminary data.</text>
</comment>
<proteinExistence type="predicted"/>
<gene>
    <name evidence="1" type="ORF">WH95_08460</name>
</gene>
<protein>
    <recommendedName>
        <fullName evidence="3">DUF4136 domain-containing protein</fullName>
    </recommendedName>
</protein>
<accession>A0A0M2RAT1</accession>
<dbReference type="OrthoDB" id="8478390at2"/>
<keyword evidence="2" id="KW-1185">Reference proteome</keyword>
<dbReference type="Proteomes" id="UP000034491">
    <property type="component" value="Unassembled WGS sequence"/>
</dbReference>
<dbReference type="EMBL" id="LANI01000005">
    <property type="protein sequence ID" value="KKJ77100.1"/>
    <property type="molecule type" value="Genomic_DNA"/>
</dbReference>